<dbReference type="SUPFAM" id="SSF51294">
    <property type="entry name" value="Hedgehog/intein (Hint) domain"/>
    <property type="match status" value="1"/>
</dbReference>
<evidence type="ECO:0000313" key="3">
    <source>
        <dbReference type="EMBL" id="BDW85153.1"/>
    </source>
</evidence>
<feature type="region of interest" description="Disordered" evidence="1">
    <location>
        <begin position="207"/>
        <end position="229"/>
    </location>
</feature>
<dbReference type="InterPro" id="IPR028992">
    <property type="entry name" value="Hedgehog/Intein_dom"/>
</dbReference>
<dbReference type="InterPro" id="IPR006141">
    <property type="entry name" value="Intein_N"/>
</dbReference>
<feature type="domain" description="Hedgehog/Intein (Hint)" evidence="2">
    <location>
        <begin position="32"/>
        <end position="177"/>
    </location>
</feature>
<dbReference type="Gene3D" id="2.170.16.10">
    <property type="entry name" value="Hedgehog/Intein (Hint) domain"/>
    <property type="match status" value="1"/>
</dbReference>
<organism evidence="3 4">
    <name type="scientific">Roseicyclus marinus</name>
    <dbReference type="NCBI Taxonomy" id="2161673"/>
    <lineage>
        <taxon>Bacteria</taxon>
        <taxon>Pseudomonadati</taxon>
        <taxon>Pseudomonadota</taxon>
        <taxon>Alphaproteobacteria</taxon>
        <taxon>Rhodobacterales</taxon>
        <taxon>Roseobacteraceae</taxon>
        <taxon>Roseicyclus</taxon>
    </lineage>
</organism>
<evidence type="ECO:0000256" key="1">
    <source>
        <dbReference type="SAM" id="MobiDB-lite"/>
    </source>
</evidence>
<name>A0AA48KJT1_9RHOB</name>
<evidence type="ECO:0000259" key="2">
    <source>
        <dbReference type="Pfam" id="PF13403"/>
    </source>
</evidence>
<sequence length="229" mass="24647">MTVDMTGVDGTGTAALGEAEAHSLQGAGDDPVCFTPGTLIATPRGEVPVETLREGDRVITRDNGIQEIRWVGLRRLDRAALADTPALRPVVLRKGSLGHGLPDRDMAVSPRHGMLVTRAWGEPGFDDPEVLVPALQLLGRPGIVQMDTLRTTYIHILCDRHELVLSNGCWTESFQPGAAALRRLEVPARAEMLARFPELATLDGLGEAEGAELRPAPSEDAVARLQQRA</sequence>
<accession>A0AA48KJT1</accession>
<reference evidence="3 4" key="1">
    <citation type="submission" date="2023-01" db="EMBL/GenBank/DDBJ databases">
        <title>Complete genome sequence of Roseicyclus marinus strain Dej080120_10.</title>
        <authorList>
            <person name="Ueki S."/>
            <person name="Maruyama F."/>
        </authorList>
    </citation>
    <scope>NUCLEOTIDE SEQUENCE [LARGE SCALE GENOMIC DNA]</scope>
    <source>
        <strain evidence="3 4">Dej080120_10</strain>
    </source>
</reference>
<evidence type="ECO:0000313" key="4">
    <source>
        <dbReference type="Proteomes" id="UP001337723"/>
    </source>
</evidence>
<proteinExistence type="predicted"/>
<dbReference type="EMBL" id="AP027266">
    <property type="protein sequence ID" value="BDW85153.1"/>
    <property type="molecule type" value="Genomic_DNA"/>
</dbReference>
<dbReference type="RefSeq" id="WP_338275699.1">
    <property type="nucleotide sequence ID" value="NZ_AP027266.1"/>
</dbReference>
<protein>
    <submittedName>
        <fullName evidence="3">Type I secretion protein</fullName>
    </submittedName>
</protein>
<dbReference type="Pfam" id="PF13403">
    <property type="entry name" value="Hint_2"/>
    <property type="match status" value="1"/>
</dbReference>
<keyword evidence="4" id="KW-1185">Reference proteome</keyword>
<dbReference type="Proteomes" id="UP001337723">
    <property type="component" value="Chromosome"/>
</dbReference>
<dbReference type="PROSITE" id="PS50817">
    <property type="entry name" value="INTEIN_N_TER"/>
    <property type="match status" value="1"/>
</dbReference>
<dbReference type="InterPro" id="IPR036844">
    <property type="entry name" value="Hint_dom_sf"/>
</dbReference>
<dbReference type="AlphaFoldDB" id="A0AA48KJT1"/>
<gene>
    <name evidence="3" type="ORF">MACH21_13300</name>
</gene>
<dbReference type="KEGG" id="rmai:MACH21_13300"/>
<dbReference type="GO" id="GO:0016539">
    <property type="term" value="P:intein-mediated protein splicing"/>
    <property type="evidence" value="ECO:0007669"/>
    <property type="project" value="InterPro"/>
</dbReference>